<keyword evidence="3" id="KW-1185">Reference proteome</keyword>
<name>A0A3R7LRM2_PENVA</name>
<evidence type="ECO:0008006" key="4">
    <source>
        <dbReference type="Google" id="ProtNLM"/>
    </source>
</evidence>
<sequence>MTKVKINVHGGPSPSRRNTLAQALFEAEISLLRYYPTHDGYVALIEDNSQAEKHFSHQVTTKLEKLGFSPVLPLDMRAKLTLVFKKLDRQVVNETSDDITNEIMASAPHAKVENIHIMQALYMIKARFADHASANKIKEEGIFLFKLYVAPWQIEFERFTPVRQCMNCYAYGHLKTNCKDEKKSLCSESVAQKAAQATVQATTNAWRPLINQVRQDIKENNIPKKDPTMHLALPNDLSRDILGTCQGGPKEEQPPRPRSKRSRLLGDPEGGPTSSPSAPARKPSEAALHIQALDTQVEQISPYTPTTPATPTPAPDTSVRPKQQRATAIPASSKTHTPAPPKAVDQAPSAELATPGPAETSSPTIPTAPLWGRIVWRGLWME</sequence>
<reference evidence="2 3" key="1">
    <citation type="submission" date="2018-04" db="EMBL/GenBank/DDBJ databases">
        <authorList>
            <person name="Zhang X."/>
            <person name="Yuan J."/>
            <person name="Li F."/>
            <person name="Xiang J."/>
        </authorList>
    </citation>
    <scope>NUCLEOTIDE SEQUENCE [LARGE SCALE GENOMIC DNA]</scope>
    <source>
        <tissue evidence="2">Muscle</tissue>
    </source>
</reference>
<evidence type="ECO:0000313" key="3">
    <source>
        <dbReference type="Proteomes" id="UP000283509"/>
    </source>
</evidence>
<reference evidence="2 3" key="2">
    <citation type="submission" date="2019-01" db="EMBL/GenBank/DDBJ databases">
        <title>The decoding of complex shrimp genome reveals the adaptation for benthos swimmer, frequently molting mechanism and breeding impact on genome.</title>
        <authorList>
            <person name="Sun Y."/>
            <person name="Gao Y."/>
            <person name="Yu Y."/>
        </authorList>
    </citation>
    <scope>NUCLEOTIDE SEQUENCE [LARGE SCALE GENOMIC DNA]</scope>
    <source>
        <tissue evidence="2">Muscle</tissue>
    </source>
</reference>
<organism evidence="2 3">
    <name type="scientific">Penaeus vannamei</name>
    <name type="common">Whiteleg shrimp</name>
    <name type="synonym">Litopenaeus vannamei</name>
    <dbReference type="NCBI Taxonomy" id="6689"/>
    <lineage>
        <taxon>Eukaryota</taxon>
        <taxon>Metazoa</taxon>
        <taxon>Ecdysozoa</taxon>
        <taxon>Arthropoda</taxon>
        <taxon>Crustacea</taxon>
        <taxon>Multicrustacea</taxon>
        <taxon>Malacostraca</taxon>
        <taxon>Eumalacostraca</taxon>
        <taxon>Eucarida</taxon>
        <taxon>Decapoda</taxon>
        <taxon>Dendrobranchiata</taxon>
        <taxon>Penaeoidea</taxon>
        <taxon>Penaeidae</taxon>
        <taxon>Penaeus</taxon>
    </lineage>
</organism>
<dbReference type="Proteomes" id="UP000283509">
    <property type="component" value="Unassembled WGS sequence"/>
</dbReference>
<accession>A0A3R7LRM2</accession>
<dbReference type="SUPFAM" id="SSF57756">
    <property type="entry name" value="Retrovirus zinc finger-like domains"/>
    <property type="match status" value="1"/>
</dbReference>
<evidence type="ECO:0000256" key="1">
    <source>
        <dbReference type="SAM" id="MobiDB-lite"/>
    </source>
</evidence>
<dbReference type="GO" id="GO:0003676">
    <property type="term" value="F:nucleic acid binding"/>
    <property type="evidence" value="ECO:0007669"/>
    <property type="project" value="InterPro"/>
</dbReference>
<proteinExistence type="predicted"/>
<feature type="compositionally biased region" description="Polar residues" evidence="1">
    <location>
        <begin position="320"/>
        <end position="336"/>
    </location>
</feature>
<comment type="caution">
    <text evidence="2">The sequence shown here is derived from an EMBL/GenBank/DDBJ whole genome shotgun (WGS) entry which is preliminary data.</text>
</comment>
<dbReference type="AlphaFoldDB" id="A0A3R7LRM2"/>
<protein>
    <recommendedName>
        <fullName evidence="4">CCHC-type domain-containing protein</fullName>
    </recommendedName>
</protein>
<dbReference type="GO" id="GO:0008270">
    <property type="term" value="F:zinc ion binding"/>
    <property type="evidence" value="ECO:0007669"/>
    <property type="project" value="InterPro"/>
</dbReference>
<evidence type="ECO:0000313" key="2">
    <source>
        <dbReference type="EMBL" id="ROT62566.1"/>
    </source>
</evidence>
<feature type="region of interest" description="Disordered" evidence="1">
    <location>
        <begin position="301"/>
        <end position="368"/>
    </location>
</feature>
<dbReference type="InterPro" id="IPR036875">
    <property type="entry name" value="Znf_CCHC_sf"/>
</dbReference>
<feature type="region of interest" description="Disordered" evidence="1">
    <location>
        <begin position="220"/>
        <end position="284"/>
    </location>
</feature>
<gene>
    <name evidence="2" type="ORF">C7M84_019586</name>
</gene>
<dbReference type="EMBL" id="QCYY01003623">
    <property type="protein sequence ID" value="ROT62566.1"/>
    <property type="molecule type" value="Genomic_DNA"/>
</dbReference>